<dbReference type="KEGG" id="trs:Terro_2069"/>
<dbReference type="EMBL" id="CP003379">
    <property type="protein sequence ID" value="AFL88688.1"/>
    <property type="molecule type" value="Genomic_DNA"/>
</dbReference>
<dbReference type="CDD" id="cd00093">
    <property type="entry name" value="HTH_XRE"/>
    <property type="match status" value="1"/>
</dbReference>
<dbReference type="SMART" id="SM00530">
    <property type="entry name" value="HTH_XRE"/>
    <property type="match status" value="1"/>
</dbReference>
<evidence type="ECO:0000256" key="1">
    <source>
        <dbReference type="ARBA" id="ARBA00023125"/>
    </source>
</evidence>
<evidence type="ECO:0000313" key="3">
    <source>
        <dbReference type="EMBL" id="AFL88346.1"/>
    </source>
</evidence>
<dbReference type="InterPro" id="IPR014710">
    <property type="entry name" value="RmlC-like_jellyroll"/>
</dbReference>
<dbReference type="SUPFAM" id="SSF47413">
    <property type="entry name" value="lambda repressor-like DNA-binding domains"/>
    <property type="match status" value="1"/>
</dbReference>
<dbReference type="EMBL" id="CP003379">
    <property type="protein sequence ID" value="AFL88346.1"/>
    <property type="molecule type" value="Genomic_DNA"/>
</dbReference>
<dbReference type="PANTHER" id="PTHR46797:SF1">
    <property type="entry name" value="METHYLPHOSPHONATE SYNTHASE"/>
    <property type="match status" value="1"/>
</dbReference>
<dbReference type="Gene3D" id="1.10.260.40">
    <property type="entry name" value="lambda repressor-like DNA-binding domains"/>
    <property type="match status" value="1"/>
</dbReference>
<dbReference type="eggNOG" id="COG1396">
    <property type="taxonomic scope" value="Bacteria"/>
</dbReference>
<evidence type="ECO:0000313" key="4">
    <source>
        <dbReference type="EMBL" id="AFL88688.1"/>
    </source>
</evidence>
<keyword evidence="5" id="KW-1185">Reference proteome</keyword>
<dbReference type="STRING" id="926566.Terro_2069"/>
<dbReference type="RefSeq" id="WP_014785915.1">
    <property type="nucleotide sequence ID" value="NC_018014.1"/>
</dbReference>
<dbReference type="PANTHER" id="PTHR46797">
    <property type="entry name" value="HTH-TYPE TRANSCRIPTIONAL REGULATOR"/>
    <property type="match status" value="1"/>
</dbReference>
<proteinExistence type="predicted"/>
<sequence>MTKKAARTSPGSFFRLFTISKTMRVEEEVRIPDAVDVVEPNQVESTIEAKQIGDRIRRLRMKRSMGLVELGKKTGLSASFLSQLETGRVVPTVRNLARISITFGKDLSYFFRDEQPITFRILRQSERVRLQKNAGTVPTFLSENLSGLIADSSMVPCIAEFRGTAEEVCFRPRIFEGVEFTMVVEGTLTLVSEMETRTLECGDVAWLDAMRKRQYTCDPGERARAIIITRPNRN</sequence>
<dbReference type="Pfam" id="PF13560">
    <property type="entry name" value="HTH_31"/>
    <property type="match status" value="1"/>
</dbReference>
<dbReference type="Proteomes" id="UP000006056">
    <property type="component" value="Chromosome"/>
</dbReference>
<organism evidence="3 5">
    <name type="scientific">Terriglobus roseus (strain DSM 18391 / NRRL B-41598 / KBS 63)</name>
    <dbReference type="NCBI Taxonomy" id="926566"/>
    <lineage>
        <taxon>Bacteria</taxon>
        <taxon>Pseudomonadati</taxon>
        <taxon>Acidobacteriota</taxon>
        <taxon>Terriglobia</taxon>
        <taxon>Terriglobales</taxon>
        <taxon>Acidobacteriaceae</taxon>
        <taxon>Terriglobus</taxon>
    </lineage>
</organism>
<feature type="domain" description="HTH cro/C1-type" evidence="2">
    <location>
        <begin position="56"/>
        <end position="110"/>
    </location>
</feature>
<evidence type="ECO:0000313" key="5">
    <source>
        <dbReference type="Proteomes" id="UP000006056"/>
    </source>
</evidence>
<accession>I3ZGH8</accession>
<dbReference type="HOGENOM" id="CLU_085376_3_2_0"/>
<dbReference type="InterPro" id="IPR050807">
    <property type="entry name" value="TransReg_Diox_bact_type"/>
</dbReference>
<dbReference type="AlphaFoldDB" id="I3ZGH8"/>
<keyword evidence="1" id="KW-0238">DNA-binding</keyword>
<dbReference type="PROSITE" id="PS50943">
    <property type="entry name" value="HTH_CROC1"/>
    <property type="match status" value="1"/>
</dbReference>
<dbReference type="GO" id="GO:0005829">
    <property type="term" value="C:cytosol"/>
    <property type="evidence" value="ECO:0007669"/>
    <property type="project" value="TreeGrafter"/>
</dbReference>
<dbReference type="KEGG" id="trs:Terro_2436"/>
<reference evidence="3 5" key="1">
    <citation type="submission" date="2012-06" db="EMBL/GenBank/DDBJ databases">
        <title>Complete genome of Terriglobus roseus DSM 18391.</title>
        <authorList>
            <consortium name="US DOE Joint Genome Institute (JGI-PGF)"/>
            <person name="Lucas S."/>
            <person name="Copeland A."/>
            <person name="Lapidus A."/>
            <person name="Glavina del Rio T."/>
            <person name="Dalin E."/>
            <person name="Tice H."/>
            <person name="Bruce D."/>
            <person name="Goodwin L."/>
            <person name="Pitluck S."/>
            <person name="Peters L."/>
            <person name="Mikhailova N."/>
            <person name="Munk A.C.C."/>
            <person name="Kyrpides N."/>
            <person name="Mavromatis K."/>
            <person name="Ivanova N."/>
            <person name="Brettin T."/>
            <person name="Detter J.C."/>
            <person name="Han C."/>
            <person name="Larimer F."/>
            <person name="Land M."/>
            <person name="Hauser L."/>
            <person name="Markowitz V."/>
            <person name="Cheng J.-F."/>
            <person name="Hugenholtz P."/>
            <person name="Woyke T."/>
            <person name="Wu D."/>
            <person name="Brambilla E."/>
            <person name="Klenk H.-P."/>
            <person name="Eisen J.A."/>
        </authorList>
    </citation>
    <scope>NUCLEOTIDE SEQUENCE [LARGE SCALE GENOMIC DNA]</scope>
    <source>
        <strain evidence="3">DSM 18391</strain>
        <strain evidence="5">DSM 18391 / NRRL B-41598 / KBS 63</strain>
    </source>
</reference>
<dbReference type="GO" id="GO:0003700">
    <property type="term" value="F:DNA-binding transcription factor activity"/>
    <property type="evidence" value="ECO:0007669"/>
    <property type="project" value="TreeGrafter"/>
</dbReference>
<name>I3ZGH8_TERRK</name>
<dbReference type="InterPro" id="IPR011051">
    <property type="entry name" value="RmlC_Cupin_sf"/>
</dbReference>
<gene>
    <name evidence="3" type="ordered locus">Terro_2069</name>
    <name evidence="4" type="ordered locus">Terro_2436</name>
</gene>
<dbReference type="SUPFAM" id="SSF51182">
    <property type="entry name" value="RmlC-like cupins"/>
    <property type="match status" value="1"/>
</dbReference>
<dbReference type="InterPro" id="IPR010982">
    <property type="entry name" value="Lambda_DNA-bd_dom_sf"/>
</dbReference>
<evidence type="ECO:0000259" key="2">
    <source>
        <dbReference type="PROSITE" id="PS50943"/>
    </source>
</evidence>
<dbReference type="InterPro" id="IPR001387">
    <property type="entry name" value="Cro/C1-type_HTH"/>
</dbReference>
<dbReference type="Gene3D" id="2.60.120.10">
    <property type="entry name" value="Jelly Rolls"/>
    <property type="match status" value="1"/>
</dbReference>
<dbReference type="GO" id="GO:0003677">
    <property type="term" value="F:DNA binding"/>
    <property type="evidence" value="ECO:0007669"/>
    <property type="project" value="UniProtKB-KW"/>
</dbReference>
<protein>
    <submittedName>
        <fullName evidence="3">Putative transcriptional regulator</fullName>
    </submittedName>
</protein>